<dbReference type="InterPro" id="IPR023298">
    <property type="entry name" value="ATPase_P-typ_TM_dom_sf"/>
</dbReference>
<evidence type="ECO:0000256" key="1">
    <source>
        <dbReference type="SAM" id="Phobius"/>
    </source>
</evidence>
<dbReference type="PANTHER" id="PTHR13219">
    <property type="entry name" value="TRANSMEMBRANE PROTEIN 94"/>
    <property type="match status" value="1"/>
</dbReference>
<dbReference type="InterPro" id="IPR039720">
    <property type="entry name" value="TMEM94"/>
</dbReference>
<reference evidence="3" key="1">
    <citation type="submission" date="2021-02" db="EMBL/GenBank/DDBJ databases">
        <authorList>
            <person name="Dougan E. K."/>
            <person name="Rhodes N."/>
            <person name="Thang M."/>
            <person name="Chan C."/>
        </authorList>
    </citation>
    <scope>NUCLEOTIDE SEQUENCE</scope>
</reference>
<dbReference type="SUPFAM" id="SSF81665">
    <property type="entry name" value="Calcium ATPase, transmembrane domain M"/>
    <property type="match status" value="1"/>
</dbReference>
<dbReference type="AlphaFoldDB" id="A0A813DZB2"/>
<dbReference type="InterPro" id="IPR006068">
    <property type="entry name" value="ATPase_P-typ_cation-transptr_C"/>
</dbReference>
<organism evidence="3 4">
    <name type="scientific">Polarella glacialis</name>
    <name type="common">Dinoflagellate</name>
    <dbReference type="NCBI Taxonomy" id="89957"/>
    <lineage>
        <taxon>Eukaryota</taxon>
        <taxon>Sar</taxon>
        <taxon>Alveolata</taxon>
        <taxon>Dinophyceae</taxon>
        <taxon>Suessiales</taxon>
        <taxon>Suessiaceae</taxon>
        <taxon>Polarella</taxon>
    </lineage>
</organism>
<dbReference type="PANTHER" id="PTHR13219:SF6">
    <property type="entry name" value="TRANSMEMBRANE PROTEIN 94"/>
    <property type="match status" value="1"/>
</dbReference>
<dbReference type="Proteomes" id="UP000654075">
    <property type="component" value="Unassembled WGS sequence"/>
</dbReference>
<evidence type="ECO:0000259" key="2">
    <source>
        <dbReference type="Pfam" id="PF00689"/>
    </source>
</evidence>
<comment type="caution">
    <text evidence="3">The sequence shown here is derived from an EMBL/GenBank/DDBJ whole genome shotgun (WGS) entry which is preliminary data.</text>
</comment>
<dbReference type="Gene3D" id="1.20.1110.10">
    <property type="entry name" value="Calcium-transporting ATPase, transmembrane domain"/>
    <property type="match status" value="1"/>
</dbReference>
<evidence type="ECO:0000313" key="4">
    <source>
        <dbReference type="Proteomes" id="UP000654075"/>
    </source>
</evidence>
<protein>
    <recommendedName>
        <fullName evidence="2">Cation-transporting P-type ATPase C-terminal domain-containing protein</fullName>
    </recommendedName>
</protein>
<feature type="transmembrane region" description="Helical" evidence="1">
    <location>
        <begin position="286"/>
        <end position="307"/>
    </location>
</feature>
<proteinExistence type="predicted"/>
<evidence type="ECO:0000313" key="3">
    <source>
        <dbReference type="EMBL" id="CAE8591740.1"/>
    </source>
</evidence>
<accession>A0A813DZB2</accession>
<dbReference type="Pfam" id="PF00689">
    <property type="entry name" value="Cation_ATPase_C"/>
    <property type="match status" value="1"/>
</dbReference>
<feature type="non-terminal residue" evidence="3">
    <location>
        <position position="342"/>
    </location>
</feature>
<sequence>EHAECVTCVGSALQPNFETFRQANISVSVLVGSVPQCRRCFGRREPRTGSNGAEHDLIFGSTVNQAEFQLSADLTSLPCALQARHSYSDGEQRTLGVLFNAIKEARRCVDCILMVLIHYICGAVQLAVIVSLEALICLPAPLEGFHVMCMLLVLLPSVSFSLIFNAASPQIMKELPLKKADEKTLAQPGRLMLLYAVRSVPSALVVVIAFVHDLHKMFTWQLEKGMQNELRLPYLAPHCEGLSWHWWLTGRWTLCVRTLQQESQRDGVKLLGVDQVHCAFAHAQQWGALLFVFYEVTLAFTFLDRYDSLITRGPASNKVLCGVAAFTMLAHTVISFLLIYFS</sequence>
<keyword evidence="1" id="KW-0472">Membrane</keyword>
<feature type="transmembrane region" description="Helical" evidence="1">
    <location>
        <begin position="189"/>
        <end position="211"/>
    </location>
</feature>
<feature type="transmembrane region" description="Helical" evidence="1">
    <location>
        <begin position="144"/>
        <end position="168"/>
    </location>
</feature>
<keyword evidence="1" id="KW-1133">Transmembrane helix</keyword>
<name>A0A813DZB2_POLGL</name>
<feature type="transmembrane region" description="Helical" evidence="1">
    <location>
        <begin position="319"/>
        <end position="341"/>
    </location>
</feature>
<dbReference type="EMBL" id="CAJNNV010005171">
    <property type="protein sequence ID" value="CAE8591740.1"/>
    <property type="molecule type" value="Genomic_DNA"/>
</dbReference>
<feature type="non-terminal residue" evidence="3">
    <location>
        <position position="1"/>
    </location>
</feature>
<keyword evidence="4" id="KW-1185">Reference proteome</keyword>
<gene>
    <name evidence="3" type="ORF">PGLA1383_LOCUS10405</name>
</gene>
<feature type="domain" description="Cation-transporting P-type ATPase C-terminal" evidence="2">
    <location>
        <begin position="139"/>
        <end position="337"/>
    </location>
</feature>
<feature type="transmembrane region" description="Helical" evidence="1">
    <location>
        <begin position="111"/>
        <end position="132"/>
    </location>
</feature>
<keyword evidence="1" id="KW-0812">Transmembrane</keyword>